<accession>A0A438E5C0</accession>
<name>A0A438E5C0_VITVI</name>
<dbReference type="SUPFAM" id="SSF56219">
    <property type="entry name" value="DNase I-like"/>
    <property type="match status" value="1"/>
</dbReference>
<protein>
    <submittedName>
        <fullName evidence="1">Ubiquitin-conjugating enzyme E2 36</fullName>
    </submittedName>
</protein>
<organism evidence="1 2">
    <name type="scientific">Vitis vinifera</name>
    <name type="common">Grape</name>
    <dbReference type="NCBI Taxonomy" id="29760"/>
    <lineage>
        <taxon>Eukaryota</taxon>
        <taxon>Viridiplantae</taxon>
        <taxon>Streptophyta</taxon>
        <taxon>Embryophyta</taxon>
        <taxon>Tracheophyta</taxon>
        <taxon>Spermatophyta</taxon>
        <taxon>Magnoliopsida</taxon>
        <taxon>eudicotyledons</taxon>
        <taxon>Gunneridae</taxon>
        <taxon>Pentapetalae</taxon>
        <taxon>rosids</taxon>
        <taxon>Vitales</taxon>
        <taxon>Vitaceae</taxon>
        <taxon>Viteae</taxon>
        <taxon>Vitis</taxon>
    </lineage>
</organism>
<evidence type="ECO:0000313" key="2">
    <source>
        <dbReference type="Proteomes" id="UP000288805"/>
    </source>
</evidence>
<comment type="caution">
    <text evidence="1">The sequence shown here is derived from an EMBL/GenBank/DDBJ whole genome shotgun (WGS) entry which is preliminary data.</text>
</comment>
<gene>
    <name evidence="1" type="primary">UBC36_0</name>
    <name evidence="1" type="ORF">CK203_076327</name>
</gene>
<dbReference type="InterPro" id="IPR036691">
    <property type="entry name" value="Endo/exonu/phosph_ase_sf"/>
</dbReference>
<proteinExistence type="predicted"/>
<dbReference type="PANTHER" id="PTHR33116:SF78">
    <property type="entry name" value="OS12G0587133 PROTEIN"/>
    <property type="match status" value="1"/>
</dbReference>
<sequence length="815" mass="91204">MHGKLEQLDHCLVGRWENVSTPLPELDFLKNWAYHTWLLKGRGRLNLVVLGRGLMLFEFELLSEAERVLAKGDGCGGFFAVDENTNSMAELQWARSLVKWYRQEDFSGRVFQRMKMKQGEDHVPRVVEACWKGVSVQGGIGPEVIVGEESLGNRVKAHNRSGPGEVSLKPVLAEAQLQGVESEPRPFLLKGCLVGCEERPFLLKGSLVDCEESASEEASRAQDREDKGLVCFLRGATRDSESLTVNARVEITDEALAAEASRYNSFPSVFGGGDRDIFSSTSSSGYNRALVMGEYSALGGVDAVKGVCFQTPLSAVLTDGSPWVMETEGEKSLVEIRETKMSDMSLGVVRSLGVGRFLEWGALTRGAVGGVVVFWDNRVLELVGMEVGLFSISWAIRGLWNDPWCIGGDFNVIRFPNECRRGGRVSSSMRRFLEEGHFNEVVQCILPRPMSDSFPILLDGGRVGVNKRLALGKVAFWDSQEKLRSLSMEELEANEAKGDLRNGLLWRRFLGDKNQEKIDVEEVARLEEVFTEEEDFVKDEVMGFLKEFYEQGRFVRSLNSTFLVLIPKKTGADDLRDFKPISLVGGLYKLLAKESREFGGFALEFGCKVGRLPTSYLGLPLGAHHKSVAVWDGVEERFRKRLAMWKRQFISKGGKITLIRRGALERKPHLVKWDAVCLDKRKGGLGVRCLSTLNRALLLELWDSSGEEGVWSPKFSRPFNDWEMEEVERLLLTIQGRRLDPNLEDRVLWKETKDGIFSVKSLYSALPLGVSIQALLSAPNPDDPLSENIAKHWKTNEAEAVETAKEWTRLYASGA</sequence>
<dbReference type="Proteomes" id="UP000288805">
    <property type="component" value="Unassembled WGS sequence"/>
</dbReference>
<dbReference type="Gene3D" id="3.10.110.10">
    <property type="entry name" value="Ubiquitin Conjugating Enzyme"/>
    <property type="match status" value="1"/>
</dbReference>
<evidence type="ECO:0000313" key="1">
    <source>
        <dbReference type="EMBL" id="RVW42926.1"/>
    </source>
</evidence>
<dbReference type="SUPFAM" id="SSF54495">
    <property type="entry name" value="UBC-like"/>
    <property type="match status" value="1"/>
</dbReference>
<reference evidence="1 2" key="1">
    <citation type="journal article" date="2018" name="PLoS Genet.">
        <title>Population sequencing reveals clonal diversity and ancestral inbreeding in the grapevine cultivar Chardonnay.</title>
        <authorList>
            <person name="Roach M.J."/>
            <person name="Johnson D.L."/>
            <person name="Bohlmann J."/>
            <person name="van Vuuren H.J."/>
            <person name="Jones S.J."/>
            <person name="Pretorius I.S."/>
            <person name="Schmidt S.A."/>
            <person name="Borneman A.R."/>
        </authorList>
    </citation>
    <scope>NUCLEOTIDE SEQUENCE [LARGE SCALE GENOMIC DNA]</scope>
    <source>
        <strain evidence="2">cv. Chardonnay</strain>
        <tissue evidence="1">Leaf</tissue>
    </source>
</reference>
<dbReference type="InterPro" id="IPR016135">
    <property type="entry name" value="UBQ-conjugating_enzyme/RWD"/>
</dbReference>
<dbReference type="PANTHER" id="PTHR33116">
    <property type="entry name" value="REVERSE TRANSCRIPTASE ZINC-BINDING DOMAIN-CONTAINING PROTEIN-RELATED-RELATED"/>
    <property type="match status" value="1"/>
</dbReference>
<dbReference type="AlphaFoldDB" id="A0A438E5C0"/>
<dbReference type="EMBL" id="QGNW01001390">
    <property type="protein sequence ID" value="RVW42926.1"/>
    <property type="molecule type" value="Genomic_DNA"/>
</dbReference>